<protein>
    <submittedName>
        <fullName evidence="1">6972_t:CDS:1</fullName>
    </submittedName>
</protein>
<accession>A0ABN7VKW3</accession>
<reference evidence="1 2" key="1">
    <citation type="submission" date="2021-06" db="EMBL/GenBank/DDBJ databases">
        <authorList>
            <person name="Kallberg Y."/>
            <person name="Tangrot J."/>
            <person name="Rosling A."/>
        </authorList>
    </citation>
    <scope>NUCLEOTIDE SEQUENCE [LARGE SCALE GENOMIC DNA]</scope>
    <source>
        <strain evidence="1 2">120-4 pot B 10/14</strain>
    </source>
</reference>
<dbReference type="Proteomes" id="UP000789901">
    <property type="component" value="Unassembled WGS sequence"/>
</dbReference>
<dbReference type="EMBL" id="CAJVQB010016911">
    <property type="protein sequence ID" value="CAG8781976.1"/>
    <property type="molecule type" value="Genomic_DNA"/>
</dbReference>
<evidence type="ECO:0000313" key="2">
    <source>
        <dbReference type="Proteomes" id="UP000789901"/>
    </source>
</evidence>
<sequence length="151" mass="17976">MLTRALIPEQDEELQEIINKRFCDEEEIPKVNTEPENLILNLIKNIYREILSRKELERNKRPIYKLYQKSTEISHNDRATKIGDLGQYYWDSPEVGKSEIIKEKDELEEFRKKETIYFDRLEGLEYDCKGRETDFDSSKGPELDKKEIVSA</sequence>
<organism evidence="1 2">
    <name type="scientific">Gigaspora margarita</name>
    <dbReference type="NCBI Taxonomy" id="4874"/>
    <lineage>
        <taxon>Eukaryota</taxon>
        <taxon>Fungi</taxon>
        <taxon>Fungi incertae sedis</taxon>
        <taxon>Mucoromycota</taxon>
        <taxon>Glomeromycotina</taxon>
        <taxon>Glomeromycetes</taxon>
        <taxon>Diversisporales</taxon>
        <taxon>Gigasporaceae</taxon>
        <taxon>Gigaspora</taxon>
    </lineage>
</organism>
<comment type="caution">
    <text evidence="1">The sequence shown here is derived from an EMBL/GenBank/DDBJ whole genome shotgun (WGS) entry which is preliminary data.</text>
</comment>
<gene>
    <name evidence="1" type="ORF">GMARGA_LOCUS19860</name>
</gene>
<feature type="non-terminal residue" evidence="1">
    <location>
        <position position="151"/>
    </location>
</feature>
<keyword evidence="2" id="KW-1185">Reference proteome</keyword>
<name>A0ABN7VKW3_GIGMA</name>
<proteinExistence type="predicted"/>
<evidence type="ECO:0000313" key="1">
    <source>
        <dbReference type="EMBL" id="CAG8781976.1"/>
    </source>
</evidence>